<dbReference type="RefSeq" id="WP_013491020.1">
    <property type="nucleotide sequence ID" value="NC_014830.1"/>
</dbReference>
<dbReference type="eggNOG" id="COG4770">
    <property type="taxonomic scope" value="Bacteria"/>
</dbReference>
<evidence type="ECO:0000256" key="1">
    <source>
        <dbReference type="ARBA" id="ARBA00001953"/>
    </source>
</evidence>
<dbReference type="SUPFAM" id="SSF52440">
    <property type="entry name" value="PreATP-grasp domain"/>
    <property type="match status" value="1"/>
</dbReference>
<dbReference type="Pfam" id="PF02786">
    <property type="entry name" value="CPSase_L_D2"/>
    <property type="match status" value="1"/>
</dbReference>
<dbReference type="EMBL" id="CP002343">
    <property type="protein sequence ID" value="ADU46698.1"/>
    <property type="molecule type" value="Genomic_DNA"/>
</dbReference>
<keyword evidence="10" id="KW-0092">Biotin</keyword>
<evidence type="ECO:0000256" key="9">
    <source>
        <dbReference type="ARBA" id="ARBA00023160"/>
    </source>
</evidence>
<name>E6SFG0_INTC7</name>
<dbReference type="InterPro" id="IPR016185">
    <property type="entry name" value="PreATP-grasp_dom_sf"/>
</dbReference>
<dbReference type="Pfam" id="PF00289">
    <property type="entry name" value="Biotin_carb_N"/>
    <property type="match status" value="1"/>
</dbReference>
<dbReference type="GO" id="GO:0003989">
    <property type="term" value="F:acetyl-CoA carboxylase activity"/>
    <property type="evidence" value="ECO:0007669"/>
    <property type="project" value="InterPro"/>
</dbReference>
<gene>
    <name evidence="17" type="ordered locus">Intca_0137</name>
</gene>
<dbReference type="GO" id="GO:0006633">
    <property type="term" value="P:fatty acid biosynthetic process"/>
    <property type="evidence" value="ECO:0007669"/>
    <property type="project" value="UniProtKB-KW"/>
</dbReference>
<feature type="domain" description="Lipoyl-binding" evidence="13">
    <location>
        <begin position="581"/>
        <end position="664"/>
    </location>
</feature>
<dbReference type="InterPro" id="IPR005482">
    <property type="entry name" value="Biotin_COase_C"/>
</dbReference>
<evidence type="ECO:0000259" key="14">
    <source>
        <dbReference type="PROSITE" id="PS50975"/>
    </source>
</evidence>
<keyword evidence="4" id="KW-0436">Ligase</keyword>
<keyword evidence="7 11" id="KW-0067">ATP-binding</keyword>
<keyword evidence="3" id="KW-0444">Lipid biosynthesis</keyword>
<dbReference type="PROSITE" id="PS50968">
    <property type="entry name" value="BIOTINYL_LIPOYL"/>
    <property type="match status" value="1"/>
</dbReference>
<dbReference type="InterPro" id="IPR050856">
    <property type="entry name" value="Biotin_carboxylase_complex"/>
</dbReference>
<dbReference type="Pfam" id="PF02785">
    <property type="entry name" value="Biotin_carb_C"/>
    <property type="match status" value="1"/>
</dbReference>
<dbReference type="GO" id="GO:0004075">
    <property type="term" value="F:biotin carboxylase activity"/>
    <property type="evidence" value="ECO:0007669"/>
    <property type="project" value="UniProtKB-EC"/>
</dbReference>
<dbReference type="InterPro" id="IPR011054">
    <property type="entry name" value="Rudment_hybrid_motif"/>
</dbReference>
<dbReference type="Proteomes" id="UP000008914">
    <property type="component" value="Chromosome"/>
</dbReference>
<dbReference type="Gene3D" id="3.30.470.20">
    <property type="entry name" value="ATP-grasp fold, B domain"/>
    <property type="match status" value="1"/>
</dbReference>
<keyword evidence="5 11" id="KW-0547">Nucleotide-binding</keyword>
<dbReference type="InterPro" id="IPR011761">
    <property type="entry name" value="ATP-grasp"/>
</dbReference>
<sequence length="1861" mass="201020">MISRIAIVNRGEAAMRLIHAVRDLNAQHAVEGRSDQRIETIALHTEGERRAMFVRESDHAYDLGPAANRPYIDHAVLERALRETGADAAWVGWGFVAEDPAFAELCERIGVIFIGPSAEAMRQLGDKIGSKLIAEEVGVPVAPWSRGGVDTLEEATEAAARIGYPLMLKATAGGGGRGIRKVESDAELTEAYERTRDEAARAFGSGVVFLEKLVTGARHIEVQVIGDGQGTAWAVGVRDCSVQRRNQKVIEESASPVLSADEAAEVRTAAERLAVAVGYAGAGTVEFLYHPAEKFFAFLEVNTRLQVEHPITEATTDTDLVKLQIHVANGGRLEGARPVERGHAVEARLNAEDPDRDFAPAPGRIALLDFPSGPGIRVDTGVGEGDSIPADFDSMIAKIIAYGRDRDEALARLRRAMAETTVVIEGGATNKSFILDLLDQPEVIDGSADTGWIDRVRGEGRLMSQRHSGIALVAAGIEAYEEAEAIERARLLETARGGRPQAHHQVGRGVDLKLRGTIHKVNVLRIAPHRYRVTVGSGASGDDGQVVEAQLDRIDDYQSRIVVGGQNHRLITALHGPVLLVEVDGVTHRVSRDEGGVLRSPAPALVVAAPVQVGDEVAAGAPVLVLESMKMETVLAAPFAARVKEILVGVGGQVETGAALVRLEPTGDEDEPGAGASPAPTVDLDLPDCTVADETLRDRIARGVSELSAGVLGFDNDDNGTHRSLTAYLSARDEAAADGTSPIAEEIILLELVADFAELSRNRPAEEERHTELLVHTPREHFHTYLQSLDADRAGLPAAFRDKLARVLRHYGVTELDRTPDLEEAVFRIFLAQQRTSPEIALATSLLQRWLGEPTPEARNAAAARDTLDRLVLATQLRFPVIGDLARSVRFRWFEQPMVDAERQSVLAGVRDQLESLTAEAERVGDEGGATPETVSPDYAAGIDELAAIPEQIVRFLAERLDRPDDSIPRHEPMIEVLIKRHYHEHDLHGPHRFHAGDRPFAVADYTLDGRPTHLTSTIGDVAELAPGSDLDVSVGNDVWSRAEQHHAVVDLYLRWRDQPADPEEVSATLATRLKALDWTRDVRRVAVAVTGNHDQPVGYFTFRPQGEELVEDRLVRGVHPMVGRRLQLWRLRDFEVTRLEAPEDVFLYECVARDNADDRRIVASAQVRQLVVVRDDDGRVSGLPQAERAIANCLDAIRRVRASRGSAGSRLDMNYVWVTIWPIIEADLEQLTALQAKIAPLTVGAGVEEVLVQARVVLDPEEGPVTIAGRFSYQPGSGVVGTVGQPPAEPLKPLDDYASKVVRARRRGLVYPYELQSMIAGDGGTVVEHDLDDAGRLVPVDRPFGLNKAGIIVALVTSPTERHPQGVQRVVLSGDPLRSLGSVAEAECARVIAALDLAEERGIPVEWYSLSAGARISMDSGTENMDWVARALKRIIEFTQAGQEINIVVAGINVGAQPYWNAEATMLMHTKGILVMTPDSAMVLTGKQSLDFSGGVSAEDNFGIGGYDRVMGPNGQAQYWAKDLAAARDILMTHYDHAYVAPGEGGPRRVATSDPIDRDVTSYPHSLPDSGFTTVGDIFSAEKNPDRKKPFDIRTLMRALTDQDHATLERWAGMADAETAVVQDAHLGGIPVCLIGIESKSVPRRGFPPTDGPDTYTAGTLFPRSSKKVARAINAASGNRPVVILANLSGFDGSPESMRSLQLEYGAEIGRAIVNFDGPIVFTVVSRYHGGAFVVFSKALNPRMTVLAIEGSFASVIGGAPAAAVVFARDVDARTAADSRVAELAARVDASEGVERAQLATELADLRATVRAEKLGAVAAEFDSVHSIHRAVAVGSVDEVIEASDLRPRIISALEAGLTP</sequence>
<dbReference type="PROSITE" id="PS50975">
    <property type="entry name" value="ATP_GRASP"/>
    <property type="match status" value="1"/>
</dbReference>
<dbReference type="Gene3D" id="3.90.226.10">
    <property type="entry name" value="2-enoyl-CoA Hydratase, Chain A, domain 1"/>
    <property type="match status" value="2"/>
</dbReference>
<evidence type="ECO:0000313" key="18">
    <source>
        <dbReference type="Proteomes" id="UP000008914"/>
    </source>
</evidence>
<keyword evidence="18" id="KW-1185">Reference proteome</keyword>
<dbReference type="InterPro" id="IPR000089">
    <property type="entry name" value="Biotin_lipoyl"/>
</dbReference>
<accession>E6SFG0</accession>
<keyword evidence="9" id="KW-0275">Fatty acid biosynthesis</keyword>
<dbReference type="InterPro" id="IPR011053">
    <property type="entry name" value="Single_hybrid_motif"/>
</dbReference>
<dbReference type="STRING" id="710696.Intca_0137"/>
<dbReference type="CDD" id="cd06850">
    <property type="entry name" value="biotinyl_domain"/>
    <property type="match status" value="1"/>
</dbReference>
<dbReference type="SUPFAM" id="SSF56059">
    <property type="entry name" value="Glutathione synthetase ATP-binding domain-like"/>
    <property type="match status" value="1"/>
</dbReference>
<evidence type="ECO:0000256" key="10">
    <source>
        <dbReference type="ARBA" id="ARBA00023267"/>
    </source>
</evidence>
<dbReference type="SUPFAM" id="SSF52096">
    <property type="entry name" value="ClpP/crotonase"/>
    <property type="match status" value="2"/>
</dbReference>
<dbReference type="OrthoDB" id="9760256at2"/>
<dbReference type="InterPro" id="IPR005479">
    <property type="entry name" value="CPAse_ATP-bd"/>
</dbReference>
<dbReference type="InterPro" id="IPR005481">
    <property type="entry name" value="BC-like_N"/>
</dbReference>
<dbReference type="PROSITE" id="PS00867">
    <property type="entry name" value="CPSASE_2"/>
    <property type="match status" value="1"/>
</dbReference>
<dbReference type="SUPFAM" id="SSF51230">
    <property type="entry name" value="Single hybrid motif"/>
    <property type="match status" value="1"/>
</dbReference>
<evidence type="ECO:0000256" key="3">
    <source>
        <dbReference type="ARBA" id="ARBA00022516"/>
    </source>
</evidence>
<dbReference type="PROSITE" id="PS50989">
    <property type="entry name" value="COA_CT_CTER"/>
    <property type="match status" value="1"/>
</dbReference>
<dbReference type="HOGENOM" id="CLU_239133_0_0_11"/>
<dbReference type="PROSITE" id="PS00866">
    <property type="entry name" value="CPSASE_1"/>
    <property type="match status" value="1"/>
</dbReference>
<evidence type="ECO:0000313" key="17">
    <source>
        <dbReference type="EMBL" id="ADU46698.1"/>
    </source>
</evidence>
<dbReference type="Gene3D" id="2.40.50.100">
    <property type="match status" value="1"/>
</dbReference>
<evidence type="ECO:0000259" key="13">
    <source>
        <dbReference type="PROSITE" id="PS50968"/>
    </source>
</evidence>
<dbReference type="FunFam" id="3.30.1490.20:FF:000003">
    <property type="entry name" value="acetyl-CoA carboxylase isoform X1"/>
    <property type="match status" value="1"/>
</dbReference>
<dbReference type="InterPro" id="IPR011763">
    <property type="entry name" value="COA_CT_C"/>
</dbReference>
<dbReference type="InterPro" id="IPR029045">
    <property type="entry name" value="ClpP/crotonase-like_dom_sf"/>
</dbReference>
<dbReference type="InterPro" id="IPR011764">
    <property type="entry name" value="Biotin_carboxylation_dom"/>
</dbReference>
<dbReference type="SUPFAM" id="SSF51246">
    <property type="entry name" value="Rudiment single hybrid motif"/>
    <property type="match status" value="1"/>
</dbReference>
<keyword evidence="6" id="KW-0276">Fatty acid metabolism</keyword>
<dbReference type="GO" id="GO:0005524">
    <property type="term" value="F:ATP binding"/>
    <property type="evidence" value="ECO:0007669"/>
    <property type="project" value="UniProtKB-UniRule"/>
</dbReference>
<dbReference type="Pfam" id="PF00364">
    <property type="entry name" value="Biotin_lipoyl"/>
    <property type="match status" value="1"/>
</dbReference>
<feature type="region of interest" description="Disordered" evidence="12">
    <location>
        <begin position="665"/>
        <end position="686"/>
    </location>
</feature>
<evidence type="ECO:0000256" key="8">
    <source>
        <dbReference type="ARBA" id="ARBA00023098"/>
    </source>
</evidence>
<dbReference type="Pfam" id="PF01039">
    <property type="entry name" value="Carboxyl_trans"/>
    <property type="match status" value="1"/>
</dbReference>
<proteinExistence type="predicted"/>
<dbReference type="EC" id="6.3.4.14" evidence="2"/>
<dbReference type="InterPro" id="IPR034733">
    <property type="entry name" value="AcCoA_carboxyl_beta"/>
</dbReference>
<evidence type="ECO:0000259" key="15">
    <source>
        <dbReference type="PROSITE" id="PS50979"/>
    </source>
</evidence>
<dbReference type="SMART" id="SM00878">
    <property type="entry name" value="Biotin_carb_C"/>
    <property type="match status" value="1"/>
</dbReference>
<evidence type="ECO:0000256" key="7">
    <source>
        <dbReference type="ARBA" id="ARBA00022840"/>
    </source>
</evidence>
<reference evidence="17 18" key="1">
    <citation type="journal article" date="2010" name="Stand. Genomic Sci.">
        <title>Complete genome sequence of Intrasporangium calvum type strain (7 KIP).</title>
        <authorList>
            <person name="Del Rio T.G."/>
            <person name="Chertkov O."/>
            <person name="Yasawong M."/>
            <person name="Lucas S."/>
            <person name="Deshpande S."/>
            <person name="Cheng J.F."/>
            <person name="Detter C."/>
            <person name="Tapia R."/>
            <person name="Han C."/>
            <person name="Goodwin L."/>
            <person name="Pitluck S."/>
            <person name="Liolios K."/>
            <person name="Ivanova N."/>
            <person name="Mavromatis K."/>
            <person name="Pati A."/>
            <person name="Chen A."/>
            <person name="Palaniappan K."/>
            <person name="Land M."/>
            <person name="Hauser L."/>
            <person name="Chang Y.J."/>
            <person name="Jeffries C.D."/>
            <person name="Rohde M."/>
            <person name="Pukall R."/>
            <person name="Sikorski J."/>
            <person name="Goker M."/>
            <person name="Woyke T."/>
            <person name="Bristow J."/>
            <person name="Eisen J.A."/>
            <person name="Markowitz V."/>
            <person name="Hugenholtz P."/>
            <person name="Kyrpides N.C."/>
            <person name="Klenk H.P."/>
            <person name="Lapidus A."/>
        </authorList>
    </citation>
    <scope>NUCLEOTIDE SEQUENCE [LARGE SCALE GENOMIC DNA]</scope>
    <source>
        <strain evidence="18">ATCC 23552 / DSM 43043 / JCM 3097 / NBRC 12989 / 7 KIP</strain>
    </source>
</reference>
<dbReference type="PANTHER" id="PTHR18866">
    <property type="entry name" value="CARBOXYLASE:PYRUVATE/ACETYL-COA/PROPIONYL-COA CARBOXYLASE"/>
    <property type="match status" value="1"/>
</dbReference>
<feature type="domain" description="ATP-grasp" evidence="14">
    <location>
        <begin position="131"/>
        <end position="329"/>
    </location>
</feature>
<feature type="domain" description="Biotin carboxylation" evidence="15">
    <location>
        <begin position="1"/>
        <end position="458"/>
    </location>
</feature>
<protein>
    <recommendedName>
        <fullName evidence="2">biotin carboxylase</fullName>
        <ecNumber evidence="2">6.3.4.14</ecNumber>
    </recommendedName>
</protein>
<evidence type="ECO:0000256" key="4">
    <source>
        <dbReference type="ARBA" id="ARBA00022598"/>
    </source>
</evidence>
<evidence type="ECO:0000256" key="11">
    <source>
        <dbReference type="PROSITE-ProRule" id="PRU00409"/>
    </source>
</evidence>
<dbReference type="GO" id="GO:0046872">
    <property type="term" value="F:metal ion binding"/>
    <property type="evidence" value="ECO:0007669"/>
    <property type="project" value="InterPro"/>
</dbReference>
<evidence type="ECO:0000256" key="5">
    <source>
        <dbReference type="ARBA" id="ARBA00022741"/>
    </source>
</evidence>
<evidence type="ECO:0000259" key="16">
    <source>
        <dbReference type="PROSITE" id="PS50989"/>
    </source>
</evidence>
<evidence type="ECO:0000256" key="6">
    <source>
        <dbReference type="ARBA" id="ARBA00022832"/>
    </source>
</evidence>
<dbReference type="InterPro" id="IPR013537">
    <property type="entry name" value="AcCoA_COase_cen"/>
</dbReference>
<dbReference type="KEGG" id="ica:Intca_0137"/>
<evidence type="ECO:0000256" key="2">
    <source>
        <dbReference type="ARBA" id="ARBA00013263"/>
    </source>
</evidence>
<dbReference type="PANTHER" id="PTHR18866:SF33">
    <property type="entry name" value="METHYLCROTONOYL-COA CARBOXYLASE SUBUNIT ALPHA, MITOCHONDRIAL-RELATED"/>
    <property type="match status" value="1"/>
</dbReference>
<comment type="cofactor">
    <cofactor evidence="1">
        <name>biotin</name>
        <dbReference type="ChEBI" id="CHEBI:57586"/>
    </cofactor>
</comment>
<dbReference type="Pfam" id="PF08326">
    <property type="entry name" value="ACC_central"/>
    <property type="match status" value="1"/>
</dbReference>
<keyword evidence="8" id="KW-0443">Lipid metabolism</keyword>
<feature type="domain" description="CoA carboxyltransferase C-terminal" evidence="16">
    <location>
        <begin position="1581"/>
        <end position="1857"/>
    </location>
</feature>
<evidence type="ECO:0000256" key="12">
    <source>
        <dbReference type="SAM" id="MobiDB-lite"/>
    </source>
</evidence>
<dbReference type="eggNOG" id="COG4799">
    <property type="taxonomic scope" value="Bacteria"/>
</dbReference>
<dbReference type="PROSITE" id="PS50979">
    <property type="entry name" value="BC"/>
    <property type="match status" value="1"/>
</dbReference>
<organism evidence="17 18">
    <name type="scientific">Intrasporangium calvum (strain ATCC 23552 / DSM 43043 / JCM 3097 / NBRC 12989 / NCIMB 10167 / NRRL B-3866 / 7 KIP)</name>
    <dbReference type="NCBI Taxonomy" id="710696"/>
    <lineage>
        <taxon>Bacteria</taxon>
        <taxon>Bacillati</taxon>
        <taxon>Actinomycetota</taxon>
        <taxon>Actinomycetes</taxon>
        <taxon>Micrococcales</taxon>
        <taxon>Intrasporangiaceae</taxon>
        <taxon>Intrasporangium</taxon>
    </lineage>
</organism>